<dbReference type="InterPro" id="IPR005225">
    <property type="entry name" value="Small_GTP-bd"/>
</dbReference>
<evidence type="ECO:0000256" key="8">
    <source>
        <dbReference type="PIRSR" id="PIRSR606689-1"/>
    </source>
</evidence>
<dbReference type="PANTHER" id="PTHR11711">
    <property type="entry name" value="ADP RIBOSYLATION FACTOR-RELATED"/>
    <property type="match status" value="1"/>
</dbReference>
<evidence type="ECO:0000256" key="4">
    <source>
        <dbReference type="ARBA" id="ARBA00054077"/>
    </source>
</evidence>
<organism evidence="11 12">
    <name type="scientific">Atractosteus spatula</name>
    <name type="common">Alligator gar</name>
    <name type="synonym">Lepisosteus spatula</name>
    <dbReference type="NCBI Taxonomy" id="7917"/>
    <lineage>
        <taxon>Eukaryota</taxon>
        <taxon>Metazoa</taxon>
        <taxon>Chordata</taxon>
        <taxon>Craniata</taxon>
        <taxon>Vertebrata</taxon>
        <taxon>Euteleostomi</taxon>
        <taxon>Actinopterygii</taxon>
        <taxon>Neopterygii</taxon>
        <taxon>Holostei</taxon>
        <taxon>Semionotiformes</taxon>
        <taxon>Lepisosteidae</taxon>
        <taxon>Atractosteus</taxon>
    </lineage>
</organism>
<keyword evidence="9" id="KW-0460">Magnesium</keyword>
<dbReference type="AlphaFoldDB" id="A0A8J7T6U6"/>
<comment type="subunit">
    <text evidence="5">Interacts with ARL14EP.</text>
</comment>
<feature type="binding site" evidence="8">
    <location>
        <position position="70"/>
    </location>
    <ligand>
        <name>GTP</name>
        <dbReference type="ChEBI" id="CHEBI:37565"/>
    </ligand>
</feature>
<dbReference type="Proteomes" id="UP000736164">
    <property type="component" value="Unassembled WGS sequence"/>
</dbReference>
<dbReference type="SMART" id="SM00178">
    <property type="entry name" value="SAR"/>
    <property type="match status" value="1"/>
</dbReference>
<gene>
    <name evidence="11" type="primary">Arf1_0</name>
    <name evidence="11" type="ORF">GTO95_0007674</name>
</gene>
<proteinExistence type="inferred from homology"/>
<dbReference type="FunFam" id="3.40.50.300:FF:000412">
    <property type="entry name" value="ADP-ribosylation factor 1"/>
    <property type="match status" value="1"/>
</dbReference>
<dbReference type="InterPro" id="IPR024156">
    <property type="entry name" value="Small_GTPase_ARF"/>
</dbReference>
<accession>A0A8J7T6U6</accession>
<dbReference type="SUPFAM" id="SSF52540">
    <property type="entry name" value="P-loop containing nucleoside triphosphate hydrolases"/>
    <property type="match status" value="1"/>
</dbReference>
<feature type="non-terminal residue" evidence="11">
    <location>
        <position position="1"/>
    </location>
</feature>
<evidence type="ECO:0000256" key="7">
    <source>
        <dbReference type="ARBA" id="ARBA00077764"/>
    </source>
</evidence>
<comment type="function">
    <text evidence="4">GTPase that recruits MYO1E to MHC class II-containing vesicles via the effector protein ARL14EP and hence controls the movement of these vesicles along the actin cytoskeleton in dendritic cells.</text>
</comment>
<comment type="similarity">
    <text evidence="1 10">Belongs to the small GTPase superfamily. Arf family.</text>
</comment>
<feature type="binding site" evidence="8">
    <location>
        <begin position="23"/>
        <end position="30"/>
    </location>
    <ligand>
        <name>GTP</name>
        <dbReference type="ChEBI" id="CHEBI:37565"/>
    </ligand>
</feature>
<dbReference type="Pfam" id="PF00025">
    <property type="entry name" value="Arf"/>
    <property type="match status" value="1"/>
</dbReference>
<evidence type="ECO:0000256" key="2">
    <source>
        <dbReference type="ARBA" id="ARBA00022741"/>
    </source>
</evidence>
<dbReference type="SMART" id="SM00177">
    <property type="entry name" value="ARF"/>
    <property type="match status" value="1"/>
</dbReference>
<keyword evidence="12" id="KW-1185">Reference proteome</keyword>
<evidence type="ECO:0000256" key="1">
    <source>
        <dbReference type="ARBA" id="ARBA00010290"/>
    </source>
</evidence>
<evidence type="ECO:0000313" key="12">
    <source>
        <dbReference type="Proteomes" id="UP000736164"/>
    </source>
</evidence>
<dbReference type="SMART" id="SM00175">
    <property type="entry name" value="RAB"/>
    <property type="match status" value="1"/>
</dbReference>
<name>A0A8J7T6U6_ATRSP</name>
<evidence type="ECO:0000256" key="6">
    <source>
        <dbReference type="ARBA" id="ARBA00072405"/>
    </source>
</evidence>
<dbReference type="NCBIfam" id="TIGR00231">
    <property type="entry name" value="small_GTP"/>
    <property type="match status" value="1"/>
</dbReference>
<dbReference type="GO" id="GO:0003924">
    <property type="term" value="F:GTPase activity"/>
    <property type="evidence" value="ECO:0007669"/>
    <property type="project" value="InterPro"/>
</dbReference>
<evidence type="ECO:0000256" key="9">
    <source>
        <dbReference type="PIRSR" id="PIRSR606689-2"/>
    </source>
</evidence>
<sequence>MGLIFSQLYQALYGLQARILLLGLDGAGKTTVLYKLKLNEAVCTIPTIGFNVETVEPVRGVSFTVWDVGGQQQIRALWRHYYRGAQGLLFVVDSVDSQRLAEAREELEAILAHDEMRGVPFVVLANKQDLPGAWGPARLADALGLGKRSGQDWHVQACCATSGEGLTEAVERLAQMARRFQAGQLR</sequence>
<feature type="non-terminal residue" evidence="11">
    <location>
        <position position="186"/>
    </location>
</feature>
<comment type="caution">
    <text evidence="11">The sequence shown here is derived from an EMBL/GenBank/DDBJ whole genome shotgun (WGS) entry which is preliminary data.</text>
</comment>
<dbReference type="PROSITE" id="PS51419">
    <property type="entry name" value="RAB"/>
    <property type="match status" value="1"/>
</dbReference>
<feature type="binding site" evidence="8">
    <location>
        <begin position="126"/>
        <end position="129"/>
    </location>
    <ligand>
        <name>GTP</name>
        <dbReference type="ChEBI" id="CHEBI:37565"/>
    </ligand>
</feature>
<reference evidence="11" key="1">
    <citation type="journal article" date="2021" name="Cell">
        <title>Tracing the genetic footprints of vertebrate landing in non-teleost ray-finned fishes.</title>
        <authorList>
            <person name="Bi X."/>
            <person name="Wang K."/>
            <person name="Yang L."/>
            <person name="Pan H."/>
            <person name="Jiang H."/>
            <person name="Wei Q."/>
            <person name="Fang M."/>
            <person name="Yu H."/>
            <person name="Zhu C."/>
            <person name="Cai Y."/>
            <person name="He Y."/>
            <person name="Gan X."/>
            <person name="Zeng H."/>
            <person name="Yu D."/>
            <person name="Zhu Y."/>
            <person name="Jiang H."/>
            <person name="Qiu Q."/>
            <person name="Yang H."/>
            <person name="Zhang Y.E."/>
            <person name="Wang W."/>
            <person name="Zhu M."/>
            <person name="He S."/>
            <person name="Zhang G."/>
        </authorList>
    </citation>
    <scope>NUCLEOTIDE SEQUENCE</scope>
    <source>
        <strain evidence="11">Allg_001</strain>
    </source>
</reference>
<keyword evidence="9" id="KW-0479">Metal-binding</keyword>
<dbReference type="EMBL" id="JAAWVO010008816">
    <property type="protein sequence ID" value="MBN3312923.1"/>
    <property type="molecule type" value="Genomic_DNA"/>
</dbReference>
<dbReference type="CDD" id="cd00878">
    <property type="entry name" value="Arf_Arl"/>
    <property type="match status" value="1"/>
</dbReference>
<dbReference type="InterPro" id="IPR027417">
    <property type="entry name" value="P-loop_NTPase"/>
</dbReference>
<dbReference type="Gene3D" id="3.40.50.300">
    <property type="entry name" value="P-loop containing nucleotide triphosphate hydrolases"/>
    <property type="match status" value="1"/>
</dbReference>
<evidence type="ECO:0000256" key="10">
    <source>
        <dbReference type="RuleBase" id="RU003925"/>
    </source>
</evidence>
<dbReference type="InterPro" id="IPR006689">
    <property type="entry name" value="Small_GTPase_ARF/SAR"/>
</dbReference>
<dbReference type="GO" id="GO:0005525">
    <property type="term" value="F:GTP binding"/>
    <property type="evidence" value="ECO:0007669"/>
    <property type="project" value="UniProtKB-KW"/>
</dbReference>
<keyword evidence="3 8" id="KW-0342">GTP-binding</keyword>
<evidence type="ECO:0000256" key="3">
    <source>
        <dbReference type="ARBA" id="ARBA00023134"/>
    </source>
</evidence>
<dbReference type="GO" id="GO:0046872">
    <property type="term" value="F:metal ion binding"/>
    <property type="evidence" value="ECO:0007669"/>
    <property type="project" value="UniProtKB-KW"/>
</dbReference>
<feature type="binding site" evidence="9">
    <location>
        <position position="30"/>
    </location>
    <ligand>
        <name>Mg(2+)</name>
        <dbReference type="ChEBI" id="CHEBI:18420"/>
    </ligand>
</feature>
<evidence type="ECO:0000313" key="11">
    <source>
        <dbReference type="EMBL" id="MBN3312923.1"/>
    </source>
</evidence>
<feature type="binding site" evidence="9">
    <location>
        <position position="47"/>
    </location>
    <ligand>
        <name>Mg(2+)</name>
        <dbReference type="ChEBI" id="CHEBI:18420"/>
    </ligand>
</feature>
<protein>
    <recommendedName>
        <fullName evidence="6">ADP-ribosylation factor-like protein 14</fullName>
    </recommendedName>
    <alternativeName>
        <fullName evidence="7">ADP-ribosylation factor 7</fullName>
    </alternativeName>
</protein>
<keyword evidence="2 8" id="KW-0547">Nucleotide-binding</keyword>
<dbReference type="PROSITE" id="PS51417">
    <property type="entry name" value="ARF"/>
    <property type="match status" value="1"/>
</dbReference>
<evidence type="ECO:0000256" key="5">
    <source>
        <dbReference type="ARBA" id="ARBA00061881"/>
    </source>
</evidence>
<dbReference type="GO" id="GO:0030010">
    <property type="term" value="P:establishment of cell polarity"/>
    <property type="evidence" value="ECO:0007669"/>
    <property type="project" value="UniProtKB-ARBA"/>
</dbReference>
<dbReference type="PRINTS" id="PR00328">
    <property type="entry name" value="SAR1GTPBP"/>
</dbReference>